<dbReference type="Proteomes" id="UP000076079">
    <property type="component" value="Chromosome"/>
</dbReference>
<organism evidence="2 3">
    <name type="scientific">Luteitalea pratensis</name>
    <dbReference type="NCBI Taxonomy" id="1855912"/>
    <lineage>
        <taxon>Bacteria</taxon>
        <taxon>Pseudomonadati</taxon>
        <taxon>Acidobacteriota</taxon>
        <taxon>Vicinamibacteria</taxon>
        <taxon>Vicinamibacterales</taxon>
        <taxon>Vicinamibacteraceae</taxon>
        <taxon>Luteitalea</taxon>
    </lineage>
</organism>
<dbReference type="AlphaFoldDB" id="A0A143PSL6"/>
<feature type="region of interest" description="Disordered" evidence="1">
    <location>
        <begin position="40"/>
        <end position="73"/>
    </location>
</feature>
<feature type="compositionally biased region" description="Basic and acidic residues" evidence="1">
    <location>
        <begin position="44"/>
        <end position="73"/>
    </location>
</feature>
<accession>A0A143PSL6</accession>
<keyword evidence="3" id="KW-1185">Reference proteome</keyword>
<evidence type="ECO:0000313" key="3">
    <source>
        <dbReference type="Proteomes" id="UP000076079"/>
    </source>
</evidence>
<dbReference type="STRING" id="1855912.LuPra_04566"/>
<name>A0A143PSL6_LUTPR</name>
<dbReference type="KEGG" id="abac:LuPra_04566"/>
<evidence type="ECO:0000313" key="2">
    <source>
        <dbReference type="EMBL" id="AMY11316.1"/>
    </source>
</evidence>
<dbReference type="EMBL" id="CP015136">
    <property type="protein sequence ID" value="AMY11316.1"/>
    <property type="molecule type" value="Genomic_DNA"/>
</dbReference>
<sequence length="106" mass="11699">MVSPPSMPFAGRVDRAGLESAGEYATRAYELLRRSRRHCGGGRMAEDPGTDHRNVCQAERGNRRREDEDETTCDRRATVGRGLDGGRQTAAIAMLWAKDDRSMACA</sequence>
<proteinExistence type="predicted"/>
<gene>
    <name evidence="2" type="ORF">LuPra_04566</name>
</gene>
<evidence type="ECO:0000256" key="1">
    <source>
        <dbReference type="SAM" id="MobiDB-lite"/>
    </source>
</evidence>
<reference evidence="2 3" key="1">
    <citation type="journal article" date="2016" name="Genome Announc.">
        <title>First Complete Genome Sequence of a Subdivision 6 Acidobacterium Strain.</title>
        <authorList>
            <person name="Huang S."/>
            <person name="Vieira S."/>
            <person name="Bunk B."/>
            <person name="Riedel T."/>
            <person name="Sproer C."/>
            <person name="Overmann J."/>
        </authorList>
    </citation>
    <scope>NUCLEOTIDE SEQUENCE [LARGE SCALE GENOMIC DNA]</scope>
    <source>
        <strain evidence="3">DSM 100886 HEG_-6_39</strain>
    </source>
</reference>
<reference evidence="3" key="2">
    <citation type="submission" date="2016-04" db="EMBL/GenBank/DDBJ databases">
        <title>First Complete Genome Sequence of a Subdivision 6 Acidobacterium.</title>
        <authorList>
            <person name="Huang S."/>
            <person name="Vieira S."/>
            <person name="Bunk B."/>
            <person name="Riedel T."/>
            <person name="Sproeer C."/>
            <person name="Overmann J."/>
        </authorList>
    </citation>
    <scope>NUCLEOTIDE SEQUENCE [LARGE SCALE GENOMIC DNA]</scope>
    <source>
        <strain evidence="3">DSM 100886 HEG_-6_39</strain>
    </source>
</reference>
<protein>
    <submittedName>
        <fullName evidence="2">Uncharacterized protein</fullName>
    </submittedName>
</protein>